<organism evidence="5">
    <name type="scientific">marine sediment metagenome</name>
    <dbReference type="NCBI Taxonomy" id="412755"/>
    <lineage>
        <taxon>unclassified sequences</taxon>
        <taxon>metagenomes</taxon>
        <taxon>ecological metagenomes</taxon>
    </lineage>
</organism>
<dbReference type="InterPro" id="IPR002155">
    <property type="entry name" value="Thiolase"/>
</dbReference>
<dbReference type="Pfam" id="PF00108">
    <property type="entry name" value="Thiolase_N"/>
    <property type="match status" value="1"/>
</dbReference>
<dbReference type="CDD" id="cd00751">
    <property type="entry name" value="thiolase"/>
    <property type="match status" value="1"/>
</dbReference>
<accession>A0A0F9BEL9</accession>
<sequence length="185" mass="18992">MNEVVIVGAARTPVGTFGGSFAEVSATKLGAVAIAEALNRAGVKPDQVNEVLMGNVLSAGLGMNPARQASLAAGIPDSTPATSVNKVCGSGLKTVALAAGAIMLGDADIVVAGGMEGMSSTPYLLAKARYGYRMGHGELIDHMIKDGLWCVLTDCHMGSTAENVALEREISRADQDAFAAESQRR</sequence>
<dbReference type="PROSITE" id="PS00098">
    <property type="entry name" value="THIOLASE_1"/>
    <property type="match status" value="1"/>
</dbReference>
<comment type="similarity">
    <text evidence="1">Belongs to the thiolase-like superfamily. Thiolase family.</text>
</comment>
<dbReference type="GO" id="GO:0016747">
    <property type="term" value="F:acyltransferase activity, transferring groups other than amino-acyl groups"/>
    <property type="evidence" value="ECO:0007669"/>
    <property type="project" value="InterPro"/>
</dbReference>
<dbReference type="EMBL" id="LAZR01049667">
    <property type="protein sequence ID" value="KKK89104.1"/>
    <property type="molecule type" value="Genomic_DNA"/>
</dbReference>
<dbReference type="InterPro" id="IPR016039">
    <property type="entry name" value="Thiolase-like"/>
</dbReference>
<dbReference type="AlphaFoldDB" id="A0A0F9BEL9"/>
<evidence type="ECO:0000259" key="4">
    <source>
        <dbReference type="Pfam" id="PF00108"/>
    </source>
</evidence>
<dbReference type="Gene3D" id="3.40.47.10">
    <property type="match status" value="2"/>
</dbReference>
<evidence type="ECO:0000256" key="1">
    <source>
        <dbReference type="ARBA" id="ARBA00010982"/>
    </source>
</evidence>
<dbReference type="PANTHER" id="PTHR18919">
    <property type="entry name" value="ACETYL-COA C-ACYLTRANSFERASE"/>
    <property type="match status" value="1"/>
</dbReference>
<keyword evidence="3" id="KW-0012">Acyltransferase</keyword>
<proteinExistence type="inferred from homology"/>
<dbReference type="InterPro" id="IPR020615">
    <property type="entry name" value="Thiolase_acyl_enz_int_AS"/>
</dbReference>
<feature type="domain" description="Thiolase N-terminal" evidence="4">
    <location>
        <begin position="4"/>
        <end position="185"/>
    </location>
</feature>
<evidence type="ECO:0000313" key="5">
    <source>
        <dbReference type="EMBL" id="KKK89104.1"/>
    </source>
</evidence>
<feature type="non-terminal residue" evidence="5">
    <location>
        <position position="185"/>
    </location>
</feature>
<name>A0A0F9BEL9_9ZZZZ</name>
<dbReference type="InterPro" id="IPR020616">
    <property type="entry name" value="Thiolase_N"/>
</dbReference>
<gene>
    <name evidence="5" type="ORF">LCGC14_2736480</name>
</gene>
<evidence type="ECO:0000256" key="3">
    <source>
        <dbReference type="ARBA" id="ARBA00023315"/>
    </source>
</evidence>
<comment type="caution">
    <text evidence="5">The sequence shown here is derived from an EMBL/GenBank/DDBJ whole genome shotgun (WGS) entry which is preliminary data.</text>
</comment>
<dbReference type="PANTHER" id="PTHR18919:SF107">
    <property type="entry name" value="ACETYL-COA ACETYLTRANSFERASE, CYTOSOLIC"/>
    <property type="match status" value="1"/>
</dbReference>
<dbReference type="SUPFAM" id="SSF53901">
    <property type="entry name" value="Thiolase-like"/>
    <property type="match status" value="1"/>
</dbReference>
<protein>
    <recommendedName>
        <fullName evidence="4">Thiolase N-terminal domain-containing protein</fullName>
    </recommendedName>
</protein>
<evidence type="ECO:0000256" key="2">
    <source>
        <dbReference type="ARBA" id="ARBA00022679"/>
    </source>
</evidence>
<keyword evidence="2" id="KW-0808">Transferase</keyword>
<reference evidence="5" key="1">
    <citation type="journal article" date="2015" name="Nature">
        <title>Complex archaea that bridge the gap between prokaryotes and eukaryotes.</title>
        <authorList>
            <person name="Spang A."/>
            <person name="Saw J.H."/>
            <person name="Jorgensen S.L."/>
            <person name="Zaremba-Niedzwiedzka K."/>
            <person name="Martijn J."/>
            <person name="Lind A.E."/>
            <person name="van Eijk R."/>
            <person name="Schleper C."/>
            <person name="Guy L."/>
            <person name="Ettema T.J."/>
        </authorList>
    </citation>
    <scope>NUCLEOTIDE SEQUENCE</scope>
</reference>